<keyword evidence="9 17" id="KW-0560">Oxidoreductase</keyword>
<evidence type="ECO:0000256" key="2">
    <source>
        <dbReference type="ARBA" id="ARBA00001927"/>
    </source>
</evidence>
<dbReference type="SUPFAM" id="SSF51395">
    <property type="entry name" value="FMN-linked oxidoreductases"/>
    <property type="match status" value="1"/>
</dbReference>
<comment type="cofactor">
    <cofactor evidence="2">
        <name>[3Fe-4S] cluster</name>
        <dbReference type="ChEBI" id="CHEBI:21137"/>
    </cofactor>
</comment>
<name>A0ABV7L3Q4_9PROT</name>
<evidence type="ECO:0000256" key="4">
    <source>
        <dbReference type="ARBA" id="ARBA00022605"/>
    </source>
</evidence>
<evidence type="ECO:0000256" key="8">
    <source>
        <dbReference type="ARBA" id="ARBA00022962"/>
    </source>
</evidence>
<gene>
    <name evidence="17" type="primary">gltB</name>
    <name evidence="17" type="ORF">ACFOGJ_17300</name>
</gene>
<dbReference type="PANTHER" id="PTHR11938">
    <property type="entry name" value="FAD NADPH DEHYDROGENASE/OXIDOREDUCTASE"/>
    <property type="match status" value="1"/>
</dbReference>
<keyword evidence="12" id="KW-0314">Glutamate biosynthesis</keyword>
<dbReference type="GO" id="GO:0004355">
    <property type="term" value="F:glutamate synthase (NADPH) activity"/>
    <property type="evidence" value="ECO:0007669"/>
    <property type="project" value="UniProtKB-EC"/>
</dbReference>
<comment type="caution">
    <text evidence="17">The sequence shown here is derived from an EMBL/GenBank/DDBJ whole genome shotgun (WGS) entry which is preliminary data.</text>
</comment>
<dbReference type="InterPro" id="IPR013785">
    <property type="entry name" value="Aldolase_TIM"/>
</dbReference>
<comment type="cofactor">
    <cofactor evidence="1">
        <name>FMN</name>
        <dbReference type="ChEBI" id="CHEBI:58210"/>
    </cofactor>
</comment>
<keyword evidence="11" id="KW-0411">Iron-sulfur</keyword>
<keyword evidence="6" id="KW-0288">FMN</keyword>
<evidence type="ECO:0000256" key="5">
    <source>
        <dbReference type="ARBA" id="ARBA00022630"/>
    </source>
</evidence>
<protein>
    <submittedName>
        <fullName evidence="17">Glutamate synthase large subunit</fullName>
        <ecNumber evidence="17">1.4.1.13</ecNumber>
    </submittedName>
</protein>
<dbReference type="EMBL" id="JBHRTR010000029">
    <property type="protein sequence ID" value="MFC3229005.1"/>
    <property type="molecule type" value="Genomic_DNA"/>
</dbReference>
<comment type="similarity">
    <text evidence="3">Belongs to the glutamate synthase family.</text>
</comment>
<evidence type="ECO:0000259" key="16">
    <source>
        <dbReference type="PROSITE" id="PS51278"/>
    </source>
</evidence>
<dbReference type="InterPro" id="IPR036485">
    <property type="entry name" value="Glu_synth_asu_C_sf"/>
</dbReference>
<evidence type="ECO:0000256" key="15">
    <source>
        <dbReference type="SAM" id="MobiDB-lite"/>
    </source>
</evidence>
<feature type="region of interest" description="Disordered" evidence="15">
    <location>
        <begin position="961"/>
        <end position="983"/>
    </location>
</feature>
<reference evidence="18" key="1">
    <citation type="journal article" date="2019" name="Int. J. Syst. Evol. Microbiol.">
        <title>The Global Catalogue of Microorganisms (GCM) 10K type strain sequencing project: providing services to taxonomists for standard genome sequencing and annotation.</title>
        <authorList>
            <consortium name="The Broad Institute Genomics Platform"/>
            <consortium name="The Broad Institute Genome Sequencing Center for Infectious Disease"/>
            <person name="Wu L."/>
            <person name="Ma J."/>
        </authorList>
    </citation>
    <scope>NUCLEOTIDE SEQUENCE [LARGE SCALE GENOMIC DNA]</scope>
    <source>
        <strain evidence="18">KCTC 42964</strain>
    </source>
</reference>
<evidence type="ECO:0000256" key="10">
    <source>
        <dbReference type="ARBA" id="ARBA00023004"/>
    </source>
</evidence>
<keyword evidence="5" id="KW-0285">Flavoprotein</keyword>
<dbReference type="Gene3D" id="3.60.20.10">
    <property type="entry name" value="Glutamine Phosphoribosylpyrophosphate, subunit 1, domain 1"/>
    <property type="match status" value="1"/>
</dbReference>
<dbReference type="InterPro" id="IPR002489">
    <property type="entry name" value="Glu_synth_asu_C"/>
</dbReference>
<keyword evidence="8" id="KW-0315">Glutamine amidotransferase</keyword>
<keyword evidence="10" id="KW-0408">Iron</keyword>
<dbReference type="InterPro" id="IPR006982">
    <property type="entry name" value="Glu_synth_centr_N"/>
</dbReference>
<evidence type="ECO:0000313" key="18">
    <source>
        <dbReference type="Proteomes" id="UP001595528"/>
    </source>
</evidence>
<dbReference type="PANTHER" id="PTHR11938:SF133">
    <property type="entry name" value="GLUTAMATE SYNTHASE (NADH)"/>
    <property type="match status" value="1"/>
</dbReference>
<dbReference type="CDD" id="cd00713">
    <property type="entry name" value="GltS"/>
    <property type="match status" value="1"/>
</dbReference>
<evidence type="ECO:0000256" key="6">
    <source>
        <dbReference type="ARBA" id="ARBA00022643"/>
    </source>
</evidence>
<evidence type="ECO:0000256" key="12">
    <source>
        <dbReference type="ARBA" id="ARBA00023164"/>
    </source>
</evidence>
<dbReference type="InterPro" id="IPR002932">
    <property type="entry name" value="Glu_synthdom"/>
</dbReference>
<evidence type="ECO:0000313" key="17">
    <source>
        <dbReference type="EMBL" id="MFC3229005.1"/>
    </source>
</evidence>
<keyword evidence="13" id="KW-0003">3Fe-4S</keyword>
<dbReference type="CDD" id="cd00982">
    <property type="entry name" value="gltB_C"/>
    <property type="match status" value="1"/>
</dbReference>
<dbReference type="Gene3D" id="2.160.20.60">
    <property type="entry name" value="Glutamate synthase, alpha subunit, C-terminal domain"/>
    <property type="match status" value="1"/>
</dbReference>
<evidence type="ECO:0000256" key="7">
    <source>
        <dbReference type="ARBA" id="ARBA00022723"/>
    </source>
</evidence>
<dbReference type="NCBIfam" id="NF008730">
    <property type="entry name" value="PRK11750.1"/>
    <property type="match status" value="1"/>
</dbReference>
<dbReference type="Pfam" id="PF00310">
    <property type="entry name" value="GATase_2"/>
    <property type="match status" value="1"/>
</dbReference>
<dbReference type="Proteomes" id="UP001595528">
    <property type="component" value="Unassembled WGS sequence"/>
</dbReference>
<evidence type="ECO:0000256" key="1">
    <source>
        <dbReference type="ARBA" id="ARBA00001917"/>
    </source>
</evidence>
<evidence type="ECO:0000256" key="11">
    <source>
        <dbReference type="ARBA" id="ARBA00023014"/>
    </source>
</evidence>
<dbReference type="Gene3D" id="3.20.20.70">
    <property type="entry name" value="Aldolase class I"/>
    <property type="match status" value="2"/>
</dbReference>
<dbReference type="InterPro" id="IPR050711">
    <property type="entry name" value="ET-N_metabolism_enzyme"/>
</dbReference>
<dbReference type="EC" id="1.4.1.13" evidence="17"/>
<dbReference type="RefSeq" id="WP_379902750.1">
    <property type="nucleotide sequence ID" value="NZ_JBHRTR010000029.1"/>
</dbReference>
<dbReference type="CDD" id="cd02808">
    <property type="entry name" value="GltS_FMN"/>
    <property type="match status" value="1"/>
</dbReference>
<feature type="domain" description="Glutamine amidotransferase type-2" evidence="16">
    <location>
        <begin position="72"/>
        <end position="470"/>
    </location>
</feature>
<evidence type="ECO:0000256" key="13">
    <source>
        <dbReference type="ARBA" id="ARBA00023291"/>
    </source>
</evidence>
<keyword evidence="4" id="KW-0028">Amino-acid biosynthesis</keyword>
<evidence type="ECO:0000256" key="9">
    <source>
        <dbReference type="ARBA" id="ARBA00023002"/>
    </source>
</evidence>
<dbReference type="Pfam" id="PF01645">
    <property type="entry name" value="Glu_synthase"/>
    <property type="match status" value="1"/>
</dbReference>
<sequence>MTTTHPLPEIEFDGIERVGAAEANQDTLRQDRAADTGRNGSGRKTGTAVPAGAYGLPPAQGLYDPTLERDNCGIGFVCHIKNAKSHDIVVEGLEILKNLTHRGAVGADPDAGDGSGILLQIPDALLRDACAELHIDLPPVGEYGVGMLFLPRHAVARVECERLIERKIAEEGQRCLGWRDVPTRPEIVGESVKPTVPVIRQVFVGRGANCADQDAFERKLFVIRKQVANAIRDIGGDTEGYYVPSFSSRTIIYKGLVLADQVGPFYPDLEDERCVSALALVHQRFSTNTFPTWNLAQPFRMICHNGEINTVRGNVNWMAARAQAMTSEILGDDLPKLWPLIGPGQSDSACFDNALELLVAGGYSLAHAMMLMIPEAWAGNPLMDPERRAFYEHHAALMEPWDGPAAIAFSDGRQIGATLDRNGLRPARYLVTDDDKVILASEMGVLPIPEERIVQKWRLQPGRMLLIDLEEGRIIDDAEVKRELAQAHPYQEWLDRTQIVLEDLPPALPPMAPNHATLLDRQQVFGYTQEDLKFILGPMAMDGQEPIGSMGNDIPISALSDRPKLLYSYFKQCFAQVTNPAIDPIREELVMSLVSLIGPRPNLLDLKEWDSLKRLEVRQPILTNEDLEKIRYISDISDNQFRAVTLDITYPAARAETAMAKAIRRLCTAAEEAVKAGDNIIILSDRTVDADRVPLPALLATAAVHHHLIRTGQRTQVGLVVETGEAREVHHFCVLAGYGAEAVNPYLAFQTISDMLHQGELKDGLNEAQAHANYVKAVGKGILKVMSKMGISTYQSYCGAQIFDAVGLASGFVQKYFTGTHTRIEGVGIKEVAEESVTRHRLAYSEAPIYRTMLDAGGEYAQRIRGEAHAWTYETVGALQHAVRGNSQEQYDAFAAMINERAEKLLTPRGLFEIRGRREPVPLDEVEPAAEIVKRFSTGAMSFGSISREAHTTLAIAMNRIGGKSNTGEGGEEPERFKPMPNGDSMRSAIKQVASGRFGVTTEYLVNSDMMQIKIAQGAKPGEGGQLPGHKVDKVIAKVRHSTPGVGLISPPPHHDIYSIEDLAQLIFDLKNVNPDADVSVKLVSEVGVGTVAAGVSKARADHVTIAGFEGGTGASPLTSIKHAGSPWEIGLAETHQTLVLNRLRGRIAVQVDGGLRTGRDVVVGALLGADEFGFATAPLIAAGCIMMRKCHLNTCPVGIATQDPELRKKFTGQPEHVVNYFFFVAEEVRKYMAELGFRRFDEMIGRSDCLDKKRALSLWKAQGLDFSKIFHRPEDRPGVATHNSERQEHHIYDILDRDLIAQAKPALEDGTPVTIERGITNVDRTAGAMLSGEVAKRYGHAGLPDHSIHVKLTGTAGQSFGAWVAKGVTLELAGDANDYVGKGLSGGILAIYPMAQSRIVPEEAIVVGNTVLYGAISGECYFRGVAGERFAVRNSGAAAVIEGVGDHGCEYMTGGTVVVIGPTGANFAAGMSGGVAYVLDTDGSFAMRCNQAMVDLEDVDPGSTWLGKASRGPQDLAPAMVDMLGQDAARIRRLLENHLHYTGSRRARMILDEFDTYLPKFVKVMPKDYRRALRELQAEAAEPVVAAGE</sequence>
<accession>A0ABV7L3Q4</accession>
<dbReference type="SUPFAM" id="SSF69336">
    <property type="entry name" value="Alpha subunit of glutamate synthase, C-terminal domain"/>
    <property type="match status" value="1"/>
</dbReference>
<feature type="region of interest" description="Disordered" evidence="15">
    <location>
        <begin position="22"/>
        <end position="52"/>
    </location>
</feature>
<dbReference type="Pfam" id="PF01493">
    <property type="entry name" value="GXGXG"/>
    <property type="match status" value="1"/>
</dbReference>
<keyword evidence="7" id="KW-0479">Metal-binding</keyword>
<keyword evidence="18" id="KW-1185">Reference proteome</keyword>
<comment type="pathway">
    <text evidence="14">Amino-acid biosynthesis.</text>
</comment>
<dbReference type="Pfam" id="PF04898">
    <property type="entry name" value="Glu_syn_central"/>
    <property type="match status" value="1"/>
</dbReference>
<organism evidence="17 18">
    <name type="scientific">Marinibaculum pumilum</name>
    <dbReference type="NCBI Taxonomy" id="1766165"/>
    <lineage>
        <taxon>Bacteria</taxon>
        <taxon>Pseudomonadati</taxon>
        <taxon>Pseudomonadota</taxon>
        <taxon>Alphaproteobacteria</taxon>
        <taxon>Rhodospirillales</taxon>
        <taxon>Rhodospirillaceae</taxon>
        <taxon>Marinibaculum</taxon>
    </lineage>
</organism>
<proteinExistence type="inferred from homology"/>
<evidence type="ECO:0000256" key="3">
    <source>
        <dbReference type="ARBA" id="ARBA00009716"/>
    </source>
</evidence>
<dbReference type="InterPro" id="IPR029055">
    <property type="entry name" value="Ntn_hydrolases_N"/>
</dbReference>
<dbReference type="SUPFAM" id="SSF56235">
    <property type="entry name" value="N-terminal nucleophile aminohydrolases (Ntn hydrolases)"/>
    <property type="match status" value="1"/>
</dbReference>
<dbReference type="PROSITE" id="PS51278">
    <property type="entry name" value="GATASE_TYPE_2"/>
    <property type="match status" value="1"/>
</dbReference>
<dbReference type="InterPro" id="IPR017932">
    <property type="entry name" value="GATase_2_dom"/>
</dbReference>
<evidence type="ECO:0000256" key="14">
    <source>
        <dbReference type="ARBA" id="ARBA00029440"/>
    </source>
</evidence>